<gene>
    <name evidence="2" type="ORF">MTX78_09540</name>
</gene>
<evidence type="ECO:0000313" key="2">
    <source>
        <dbReference type="EMBL" id="UOG76824.1"/>
    </source>
</evidence>
<name>A0ABY4D4D8_9BACT</name>
<accession>A0ABY4D4D8</accession>
<dbReference type="RefSeq" id="WP_243802053.1">
    <property type="nucleotide sequence ID" value="NZ_CP094669.1"/>
</dbReference>
<dbReference type="Pfam" id="PF04448">
    <property type="entry name" value="DUF551"/>
    <property type="match status" value="1"/>
</dbReference>
<reference evidence="2 3" key="1">
    <citation type="submission" date="2022-03" db="EMBL/GenBank/DDBJ databases">
        <title>Hymenobactersp. isolated from the air.</title>
        <authorList>
            <person name="Won M."/>
            <person name="Kwon S.-W."/>
        </authorList>
    </citation>
    <scope>NUCLEOTIDE SEQUENCE [LARGE SCALE GENOMIC DNA]</scope>
    <source>
        <strain evidence="2 3">KACC 21982</strain>
    </source>
</reference>
<dbReference type="EMBL" id="CP094669">
    <property type="protein sequence ID" value="UOG76824.1"/>
    <property type="molecule type" value="Genomic_DNA"/>
</dbReference>
<keyword evidence="3" id="KW-1185">Reference proteome</keyword>
<sequence>MNVSDSIWIARAEQLPQPYQQVLVYAPAAWQQVTVAAFKPPTTAKSKHMFVAPDPNGVNRYIKGVTHWMPLPTPPDSSE</sequence>
<evidence type="ECO:0000259" key="1">
    <source>
        <dbReference type="Pfam" id="PF04448"/>
    </source>
</evidence>
<organism evidence="2 3">
    <name type="scientific">Hymenobacter tibetensis</name>
    <dbReference type="NCBI Taxonomy" id="497967"/>
    <lineage>
        <taxon>Bacteria</taxon>
        <taxon>Pseudomonadati</taxon>
        <taxon>Bacteroidota</taxon>
        <taxon>Cytophagia</taxon>
        <taxon>Cytophagales</taxon>
        <taxon>Hymenobacteraceae</taxon>
        <taxon>Hymenobacter</taxon>
    </lineage>
</organism>
<dbReference type="InterPro" id="IPR007539">
    <property type="entry name" value="DUF551"/>
</dbReference>
<protein>
    <submittedName>
        <fullName evidence="2">DUF551 domain-containing protein</fullName>
    </submittedName>
</protein>
<feature type="domain" description="DUF551" evidence="1">
    <location>
        <begin position="8"/>
        <end position="75"/>
    </location>
</feature>
<dbReference type="Proteomes" id="UP000831113">
    <property type="component" value="Chromosome"/>
</dbReference>
<proteinExistence type="predicted"/>
<evidence type="ECO:0000313" key="3">
    <source>
        <dbReference type="Proteomes" id="UP000831113"/>
    </source>
</evidence>